<feature type="compositionally biased region" description="Low complexity" evidence="1">
    <location>
        <begin position="206"/>
        <end position="230"/>
    </location>
</feature>
<evidence type="ECO:0008006" key="4">
    <source>
        <dbReference type="Google" id="ProtNLM"/>
    </source>
</evidence>
<dbReference type="EMBL" id="CP021121">
    <property type="protein sequence ID" value="ARQ70820.1"/>
    <property type="molecule type" value="Genomic_DNA"/>
</dbReference>
<organism evidence="2 3">
    <name type="scientific">Streptomyces marincola</name>
    <dbReference type="NCBI Taxonomy" id="2878388"/>
    <lineage>
        <taxon>Bacteria</taxon>
        <taxon>Bacillati</taxon>
        <taxon>Actinomycetota</taxon>
        <taxon>Actinomycetes</taxon>
        <taxon>Kitasatosporales</taxon>
        <taxon>Streptomycetaceae</taxon>
        <taxon>Streptomyces</taxon>
    </lineage>
</organism>
<feature type="compositionally biased region" description="Basic and acidic residues" evidence="1">
    <location>
        <begin position="244"/>
        <end position="260"/>
    </location>
</feature>
<dbReference type="Proteomes" id="UP000194218">
    <property type="component" value="Chromosome"/>
</dbReference>
<gene>
    <name evidence="2" type="ORF">CAG99_20010</name>
</gene>
<evidence type="ECO:0000313" key="2">
    <source>
        <dbReference type="EMBL" id="ARQ70820.1"/>
    </source>
</evidence>
<feature type="region of interest" description="Disordered" evidence="1">
    <location>
        <begin position="177"/>
        <end position="260"/>
    </location>
</feature>
<sequence>MALLALSLLVFAVSVLAVVRGVRAARRGIERAGREVRRTIGDATLAARSAQPGPVGELARTRRELRACIEGTRNTLRLGSADDPALGEALALFRRLEEHHRHLDGEMGALMSGEPSRARVSAGLPELRKRAEDIKRSAEALRFAAQDRARRHDAEALDTLRQQIDMEASALRHWAPVEGADGAGDGARAVPEPPGARGAQGGRGAPGAAEASAAPGRREPGAAAGELGEAGAAGLGGTPWGTGREAEPEPGPRRRDAGGV</sequence>
<dbReference type="AlphaFoldDB" id="A0A1W7D2N0"/>
<name>A0A1W7D2N0_9ACTN</name>
<evidence type="ECO:0000256" key="1">
    <source>
        <dbReference type="SAM" id="MobiDB-lite"/>
    </source>
</evidence>
<protein>
    <recommendedName>
        <fullName evidence="4">Secreted protein</fullName>
    </recommendedName>
</protein>
<feature type="compositionally biased region" description="Gly residues" evidence="1">
    <location>
        <begin position="231"/>
        <end position="240"/>
    </location>
</feature>
<dbReference type="KEGG" id="smao:CAG99_20010"/>
<accession>A0A1W7D2N0</accession>
<proteinExistence type="predicted"/>
<keyword evidence="3" id="KW-1185">Reference proteome</keyword>
<evidence type="ECO:0000313" key="3">
    <source>
        <dbReference type="Proteomes" id="UP000194218"/>
    </source>
</evidence>
<reference evidence="2 3" key="1">
    <citation type="submission" date="2017-05" db="EMBL/GenBank/DDBJ databases">
        <title>Complete genome sequence of Streptomyces sp. SCSIO 03032 revealed the diverse biosynthetic pathways for its bioactive secondary metabolites.</title>
        <authorList>
            <person name="Ma L."/>
            <person name="Zhu Y."/>
            <person name="Zhang W."/>
            <person name="Zhang G."/>
            <person name="Tian X."/>
            <person name="Zhang S."/>
            <person name="Zhang C."/>
        </authorList>
    </citation>
    <scope>NUCLEOTIDE SEQUENCE [LARGE SCALE GENOMIC DNA]</scope>
    <source>
        <strain evidence="2 3">SCSIO 03032</strain>
    </source>
</reference>